<evidence type="ECO:0000313" key="2">
    <source>
        <dbReference type="Proteomes" id="UP001482620"/>
    </source>
</evidence>
<reference evidence="1 2" key="1">
    <citation type="submission" date="2021-06" db="EMBL/GenBank/DDBJ databases">
        <authorList>
            <person name="Palmer J.M."/>
        </authorList>
    </citation>
    <scope>NUCLEOTIDE SEQUENCE [LARGE SCALE GENOMIC DNA]</scope>
    <source>
        <strain evidence="2">if_2019</strain>
        <tissue evidence="1">Muscle</tissue>
    </source>
</reference>
<comment type="caution">
    <text evidence="1">The sequence shown here is derived from an EMBL/GenBank/DDBJ whole genome shotgun (WGS) entry which is preliminary data.</text>
</comment>
<organism evidence="1 2">
    <name type="scientific">Ilyodon furcidens</name>
    <name type="common">goldbreast splitfin</name>
    <dbReference type="NCBI Taxonomy" id="33524"/>
    <lineage>
        <taxon>Eukaryota</taxon>
        <taxon>Metazoa</taxon>
        <taxon>Chordata</taxon>
        <taxon>Craniata</taxon>
        <taxon>Vertebrata</taxon>
        <taxon>Euteleostomi</taxon>
        <taxon>Actinopterygii</taxon>
        <taxon>Neopterygii</taxon>
        <taxon>Teleostei</taxon>
        <taxon>Neoteleostei</taxon>
        <taxon>Acanthomorphata</taxon>
        <taxon>Ovalentaria</taxon>
        <taxon>Atherinomorphae</taxon>
        <taxon>Cyprinodontiformes</taxon>
        <taxon>Goodeidae</taxon>
        <taxon>Ilyodon</taxon>
    </lineage>
</organism>
<gene>
    <name evidence="1" type="ORF">ILYODFUR_002145</name>
</gene>
<dbReference type="Proteomes" id="UP001482620">
    <property type="component" value="Unassembled WGS sequence"/>
</dbReference>
<keyword evidence="2" id="KW-1185">Reference proteome</keyword>
<proteinExistence type="predicted"/>
<accession>A0ABV0STJ0</accession>
<protein>
    <submittedName>
        <fullName evidence="1">Uncharacterized protein</fullName>
    </submittedName>
</protein>
<sequence length="107" mass="11630">MDTCAECAESINFFKGKYCSNILSQIISKMETSILFTRVERDSSCSLPVFILRPVITFHLSSPLDLNGSSRCVEESFAAANPAVSALPCPAAPNSHQLQQCSHLGFC</sequence>
<evidence type="ECO:0000313" key="1">
    <source>
        <dbReference type="EMBL" id="MEQ2223920.1"/>
    </source>
</evidence>
<dbReference type="EMBL" id="JAHRIQ010011684">
    <property type="protein sequence ID" value="MEQ2223920.1"/>
    <property type="molecule type" value="Genomic_DNA"/>
</dbReference>
<name>A0ABV0STJ0_9TELE</name>